<proteinExistence type="predicted"/>
<evidence type="ECO:0000256" key="5">
    <source>
        <dbReference type="ARBA" id="ARBA00048391"/>
    </source>
</evidence>
<dbReference type="InterPro" id="IPR002052">
    <property type="entry name" value="DNA_methylase_N6_adenine_CS"/>
</dbReference>
<feature type="domain" description="Methyltransferase small" evidence="6">
    <location>
        <begin position="91"/>
        <end position="185"/>
    </location>
</feature>
<accession>A0A1Q2YKZ5</accession>
<dbReference type="EMBL" id="BDGI01000164">
    <property type="protein sequence ID" value="GAV30218.1"/>
    <property type="molecule type" value="Genomic_DNA"/>
</dbReference>
<keyword evidence="8" id="KW-1185">Reference proteome</keyword>
<protein>
    <recommendedName>
        <fullName evidence="1">peptide chain release factor N(5)-glutamine methyltransferase</fullName>
        <ecNumber evidence="1">2.1.1.297</ecNumber>
    </recommendedName>
</protein>
<dbReference type="GO" id="GO:0102559">
    <property type="term" value="F:peptide chain release factor N(5)-glutamine methyltransferase activity"/>
    <property type="evidence" value="ECO:0007669"/>
    <property type="project" value="UniProtKB-EC"/>
</dbReference>
<dbReference type="EC" id="2.1.1.297" evidence="1"/>
<gene>
    <name evidence="7" type="ORF">PMKS-003727</name>
</gene>
<evidence type="ECO:0000256" key="3">
    <source>
        <dbReference type="ARBA" id="ARBA00022679"/>
    </source>
</evidence>
<keyword evidence="4" id="KW-0949">S-adenosyl-L-methionine</keyword>
<comment type="caution">
    <text evidence="7">The sequence shown here is derived from an EMBL/GenBank/DDBJ whole genome shotgun (WGS) entry which is preliminary data.</text>
</comment>
<dbReference type="SUPFAM" id="SSF53335">
    <property type="entry name" value="S-adenosyl-L-methionine-dependent methyltransferases"/>
    <property type="match status" value="1"/>
</dbReference>
<organism evidence="7 8">
    <name type="scientific">Pichia membranifaciens</name>
    <dbReference type="NCBI Taxonomy" id="4926"/>
    <lineage>
        <taxon>Eukaryota</taxon>
        <taxon>Fungi</taxon>
        <taxon>Dikarya</taxon>
        <taxon>Ascomycota</taxon>
        <taxon>Saccharomycotina</taxon>
        <taxon>Pichiomycetes</taxon>
        <taxon>Pichiales</taxon>
        <taxon>Pichiaceae</taxon>
        <taxon>Pichia</taxon>
    </lineage>
</organism>
<comment type="catalytic activity">
    <reaction evidence="5">
        <text>L-glutaminyl-[peptide chain release factor] + S-adenosyl-L-methionine = N(5)-methyl-L-glutaminyl-[peptide chain release factor] + S-adenosyl-L-homocysteine + H(+)</text>
        <dbReference type="Rhea" id="RHEA:42896"/>
        <dbReference type="Rhea" id="RHEA-COMP:10271"/>
        <dbReference type="Rhea" id="RHEA-COMP:10272"/>
        <dbReference type="ChEBI" id="CHEBI:15378"/>
        <dbReference type="ChEBI" id="CHEBI:30011"/>
        <dbReference type="ChEBI" id="CHEBI:57856"/>
        <dbReference type="ChEBI" id="CHEBI:59789"/>
        <dbReference type="ChEBI" id="CHEBI:61891"/>
        <dbReference type="EC" id="2.1.1.297"/>
    </reaction>
</comment>
<evidence type="ECO:0000259" key="6">
    <source>
        <dbReference type="Pfam" id="PF05175"/>
    </source>
</evidence>
<dbReference type="InterPro" id="IPR007848">
    <property type="entry name" value="Small_mtfrase_dom"/>
</dbReference>
<dbReference type="InterPro" id="IPR029063">
    <property type="entry name" value="SAM-dependent_MTases_sf"/>
</dbReference>
<dbReference type="GO" id="GO:0032259">
    <property type="term" value="P:methylation"/>
    <property type="evidence" value="ECO:0007669"/>
    <property type="project" value="UniProtKB-KW"/>
</dbReference>
<dbReference type="NCBIfam" id="TIGR00536">
    <property type="entry name" value="hemK_fam"/>
    <property type="match status" value="1"/>
</dbReference>
<dbReference type="CDD" id="cd02440">
    <property type="entry name" value="AdoMet_MTases"/>
    <property type="match status" value="1"/>
</dbReference>
<dbReference type="GO" id="GO:0005739">
    <property type="term" value="C:mitochondrion"/>
    <property type="evidence" value="ECO:0007669"/>
    <property type="project" value="TreeGrafter"/>
</dbReference>
<dbReference type="GO" id="GO:0003676">
    <property type="term" value="F:nucleic acid binding"/>
    <property type="evidence" value="ECO:0007669"/>
    <property type="project" value="InterPro"/>
</dbReference>
<evidence type="ECO:0000313" key="7">
    <source>
        <dbReference type="EMBL" id="GAV30218.1"/>
    </source>
</evidence>
<dbReference type="PANTHER" id="PTHR18895:SF74">
    <property type="entry name" value="MTRF1L RELEASE FACTOR GLUTAMINE METHYLTRANSFERASE"/>
    <property type="match status" value="1"/>
</dbReference>
<reference evidence="7 8" key="1">
    <citation type="submission" date="2016-08" db="EMBL/GenBank/DDBJ databases">
        <title>Whole genome shotgun sequence of Pichia membranifaciens KS47-1.</title>
        <authorList>
            <person name="Konishi M."/>
            <person name="Ishida M."/>
            <person name="Arakawa T."/>
            <person name="Kato Y."/>
            <person name="Horiuchi J."/>
        </authorList>
    </citation>
    <scope>NUCLEOTIDE SEQUENCE [LARGE SCALE GENOMIC DNA]</scope>
    <source>
        <strain evidence="7 8">KS47-1</strain>
    </source>
</reference>
<dbReference type="AlphaFoldDB" id="A0A1Q2YKZ5"/>
<sequence>MSSKVLAKMVETISKTFPVKQARKEAVWITQELPEDEWIKASHLRSKLVPLQYILGSQPFGKLSISCKQGVLIPRLDTEEWVIEASEILRNVKINRILDYCTGSGCIGLGFASELRNTSRIDCIDYKDEAVDLARKNLELNSSNLPVQVKIYKGSIFDQYLPRDANYLDEESQNMLVSNPPYIPERDLMSPEVEESVLRFEPRDALLGDSEFFEGLCSKILINHKSFKGFIFELGYISQAQTVANLLDHNVWTVGIRNDQSGKLRNVLGWRSNSSFAVLKDMVHQYL</sequence>
<dbReference type="InterPro" id="IPR004556">
    <property type="entry name" value="HemK-like"/>
</dbReference>
<dbReference type="PROSITE" id="PS00092">
    <property type="entry name" value="N6_MTASE"/>
    <property type="match status" value="1"/>
</dbReference>
<dbReference type="InterPro" id="IPR050320">
    <property type="entry name" value="N5-glutamine_MTase"/>
</dbReference>
<name>A0A1Q2YKZ5_9ASCO</name>
<evidence type="ECO:0000256" key="2">
    <source>
        <dbReference type="ARBA" id="ARBA00022603"/>
    </source>
</evidence>
<evidence type="ECO:0000256" key="1">
    <source>
        <dbReference type="ARBA" id="ARBA00012771"/>
    </source>
</evidence>
<keyword evidence="2" id="KW-0489">Methyltransferase</keyword>
<evidence type="ECO:0000256" key="4">
    <source>
        <dbReference type="ARBA" id="ARBA00022691"/>
    </source>
</evidence>
<dbReference type="Pfam" id="PF05175">
    <property type="entry name" value="MTS"/>
    <property type="match status" value="1"/>
</dbReference>
<evidence type="ECO:0000313" key="8">
    <source>
        <dbReference type="Proteomes" id="UP000186136"/>
    </source>
</evidence>
<dbReference type="Gene3D" id="3.40.50.150">
    <property type="entry name" value="Vaccinia Virus protein VP39"/>
    <property type="match status" value="1"/>
</dbReference>
<dbReference type="OrthoDB" id="269872at2759"/>
<dbReference type="PANTHER" id="PTHR18895">
    <property type="entry name" value="HEMK METHYLTRANSFERASE"/>
    <property type="match status" value="1"/>
</dbReference>
<keyword evidence="3" id="KW-0808">Transferase</keyword>
<dbReference type="Proteomes" id="UP000186136">
    <property type="component" value="Unassembled WGS sequence"/>
</dbReference>